<gene>
    <name evidence="3" type="ORF">JDV02_006937</name>
</gene>
<keyword evidence="4" id="KW-1185">Reference proteome</keyword>
<evidence type="ECO:0000256" key="1">
    <source>
        <dbReference type="SAM" id="MobiDB-lite"/>
    </source>
</evidence>
<dbReference type="GeneID" id="72068886"/>
<reference evidence="3" key="1">
    <citation type="submission" date="2021-11" db="EMBL/GenBank/DDBJ databases">
        <title>Purpureocillium_takamizusanense_genome.</title>
        <authorList>
            <person name="Nguyen N.-H."/>
        </authorList>
    </citation>
    <scope>NUCLEOTIDE SEQUENCE</scope>
    <source>
        <strain evidence="3">PT3</strain>
    </source>
</reference>
<dbReference type="EMBL" id="CP086359">
    <property type="protein sequence ID" value="UNI20888.1"/>
    <property type="molecule type" value="Genomic_DNA"/>
</dbReference>
<name>A0A9Q8QJE3_9HYPO</name>
<feature type="region of interest" description="Disordered" evidence="1">
    <location>
        <begin position="469"/>
        <end position="544"/>
    </location>
</feature>
<dbReference type="Pfam" id="PF10544">
    <property type="entry name" value="T5orf172"/>
    <property type="match status" value="1"/>
</dbReference>
<accession>A0A9Q8QJE3</accession>
<protein>
    <recommendedName>
        <fullName evidence="2">Bacteriophage T5 Orf172 DNA-binding domain-containing protein</fullName>
    </recommendedName>
</protein>
<dbReference type="Proteomes" id="UP000829364">
    <property type="component" value="Chromosome 6"/>
</dbReference>
<evidence type="ECO:0000259" key="2">
    <source>
        <dbReference type="SMART" id="SM00974"/>
    </source>
</evidence>
<feature type="region of interest" description="Disordered" evidence="1">
    <location>
        <begin position="123"/>
        <end position="175"/>
    </location>
</feature>
<evidence type="ECO:0000313" key="3">
    <source>
        <dbReference type="EMBL" id="UNI20888.1"/>
    </source>
</evidence>
<dbReference type="KEGG" id="ptkz:JDV02_006937"/>
<feature type="compositionally biased region" description="Polar residues" evidence="1">
    <location>
        <begin position="469"/>
        <end position="487"/>
    </location>
</feature>
<organism evidence="3 4">
    <name type="scientific">Purpureocillium takamizusanense</name>
    <dbReference type="NCBI Taxonomy" id="2060973"/>
    <lineage>
        <taxon>Eukaryota</taxon>
        <taxon>Fungi</taxon>
        <taxon>Dikarya</taxon>
        <taxon>Ascomycota</taxon>
        <taxon>Pezizomycotina</taxon>
        <taxon>Sordariomycetes</taxon>
        <taxon>Hypocreomycetidae</taxon>
        <taxon>Hypocreales</taxon>
        <taxon>Ophiocordycipitaceae</taxon>
        <taxon>Purpureocillium</taxon>
    </lineage>
</organism>
<feature type="domain" description="Bacteriophage T5 Orf172 DNA-binding" evidence="2">
    <location>
        <begin position="336"/>
        <end position="423"/>
    </location>
</feature>
<dbReference type="InterPro" id="IPR018306">
    <property type="entry name" value="Phage_T5_Orf172_DNA-bd"/>
</dbReference>
<feature type="region of interest" description="Disordered" evidence="1">
    <location>
        <begin position="212"/>
        <end position="278"/>
    </location>
</feature>
<evidence type="ECO:0000313" key="4">
    <source>
        <dbReference type="Proteomes" id="UP000829364"/>
    </source>
</evidence>
<dbReference type="SMART" id="SM00974">
    <property type="entry name" value="T5orf172"/>
    <property type="match status" value="1"/>
</dbReference>
<dbReference type="AlphaFoldDB" id="A0A9Q8QJE3"/>
<sequence>MTTVIGFAHPVFDEIEKQLEAEYLFLPSDSREFRSNTKKKDKFLQCRRSHTKTTNKKCTLRAAPKGDKDDMIELLKKIGALSHDTNSKEFFENVHDFVKRTHCGRHHRDEAVEKLQKWNAARQAEDAALDTQAAAREEEHGSSRVDSLPDTEAVSGRPALGPTDEPSEEAGPEILDFAESLDQDDGDSEHFVYISDDSTESLDYTDCFDSFIDDSNDTSCVTTPDSEEPAEEPAKEVRQSPDPAEEAPEPAEESRQSPDPADEAPETTSSVEQPDGHDEVNRLHFDEVRMVVAGMSLPSVQSGGSIKDGLKVYLEMDKALTPKQKQVGIVYILRHRTKSGMFKIGWTTYTAEVRRRRVCDGEDSEVLYETERPFFAAFKAERLAHAKLARQAAHVRDCVSCGGGHQEWFRSSVREVREAVLLMETFVRLPAYTLRGDGMELSRRARALLDGLVELDTDRMWKWMAEVSGRSNAPGSSTGEAKPTSQPAAAHTDAQPDAQPNVQHEVSVEEAAGHAGVDAAESAATTSPQETPTKGSARRESSLAFKTGQLLRAVADTPSVWSERLRGRRQSGAKTHHHGDDDAERQAPQASPDKRAASLADLEESWAMYIWRMLPDGLKAGEPEDLRDDQPKDMAFLSKVTKQGFQNLTKDIRDGYRGEDPGLGDGVGEVTTATAVTEAGLKQARAPRCVTP</sequence>
<feature type="compositionally biased region" description="Basic residues" evidence="1">
    <location>
        <begin position="566"/>
        <end position="577"/>
    </location>
</feature>
<feature type="region of interest" description="Disordered" evidence="1">
    <location>
        <begin position="561"/>
        <end position="598"/>
    </location>
</feature>
<proteinExistence type="predicted"/>
<dbReference type="OrthoDB" id="4719713at2759"/>
<dbReference type="RefSeq" id="XP_047844369.1">
    <property type="nucleotide sequence ID" value="XM_047988374.1"/>
</dbReference>
<feature type="compositionally biased region" description="Polar residues" evidence="1">
    <location>
        <begin position="523"/>
        <end position="534"/>
    </location>
</feature>